<keyword evidence="1" id="KW-0808">Transferase</keyword>
<evidence type="ECO:0000313" key="3">
    <source>
        <dbReference type="Proteomes" id="UP001183777"/>
    </source>
</evidence>
<dbReference type="RefSeq" id="WP_311661896.1">
    <property type="nucleotide sequence ID" value="NZ_JAVREX010000036.1"/>
</dbReference>
<proteinExistence type="predicted"/>
<evidence type="ECO:0000313" key="2">
    <source>
        <dbReference type="EMBL" id="MDT0432936.1"/>
    </source>
</evidence>
<reference evidence="3" key="1">
    <citation type="submission" date="2023-07" db="EMBL/GenBank/DDBJ databases">
        <title>30 novel species of actinomycetes from the DSMZ collection.</title>
        <authorList>
            <person name="Nouioui I."/>
        </authorList>
    </citation>
    <scope>NUCLEOTIDE SEQUENCE [LARGE SCALE GENOMIC DNA]</scope>
    <source>
        <strain evidence="3">DSM 41770</strain>
    </source>
</reference>
<dbReference type="GO" id="GO:0008168">
    <property type="term" value="F:methyltransferase activity"/>
    <property type="evidence" value="ECO:0007669"/>
    <property type="project" value="UniProtKB-KW"/>
</dbReference>
<dbReference type="GO" id="GO:0032259">
    <property type="term" value="P:methylation"/>
    <property type="evidence" value="ECO:0007669"/>
    <property type="project" value="UniProtKB-KW"/>
</dbReference>
<dbReference type="PANTHER" id="PTHR43861:SF3">
    <property type="entry name" value="PUTATIVE (AFU_ORTHOLOGUE AFUA_2G14390)-RELATED"/>
    <property type="match status" value="1"/>
</dbReference>
<comment type="caution">
    <text evidence="2">The sequence shown here is derived from an EMBL/GenBank/DDBJ whole genome shotgun (WGS) entry which is preliminary data.</text>
</comment>
<sequence length="271" mass="30287">MTMYSTEHEQRFDNGAPEAPEQLGLLSEILNRETFRTLGEEVRVGHGWRCWEVGAGDGSVARWLAARVGTSGHVVASDLKPQHVPDHPRIEAIRHDLTEDPWPETEFDLIHARLVLMHVADKDAVAARLAARLRPGGALVLTDWYCGCAEEGIIKSPVDAYTERIFQEYHDGVHKLAGETGMDFGWAVRTPDVLAAAGYRDIVVRDFRAQGEGGTPTARLARLHSRMLEPFLLSRTGLTEVDLSVIREKLMDPEFEMVTNHTYTTVVRVPK</sequence>
<dbReference type="Gene3D" id="3.40.50.150">
    <property type="entry name" value="Vaccinia Virus protein VP39"/>
    <property type="match status" value="1"/>
</dbReference>
<keyword evidence="3" id="KW-1185">Reference proteome</keyword>
<dbReference type="Pfam" id="PF13489">
    <property type="entry name" value="Methyltransf_23"/>
    <property type="match status" value="1"/>
</dbReference>
<name>A0ABU2RW65_9ACTN</name>
<dbReference type="CDD" id="cd02440">
    <property type="entry name" value="AdoMet_MTases"/>
    <property type="match status" value="1"/>
</dbReference>
<dbReference type="Proteomes" id="UP001183777">
    <property type="component" value="Unassembled WGS sequence"/>
</dbReference>
<evidence type="ECO:0000256" key="1">
    <source>
        <dbReference type="ARBA" id="ARBA00022679"/>
    </source>
</evidence>
<dbReference type="EMBL" id="JAVREX010000036">
    <property type="protein sequence ID" value="MDT0432936.1"/>
    <property type="molecule type" value="Genomic_DNA"/>
</dbReference>
<gene>
    <name evidence="2" type="ORF">RM649_35635</name>
</gene>
<dbReference type="PANTHER" id="PTHR43861">
    <property type="entry name" value="TRANS-ACONITATE 2-METHYLTRANSFERASE-RELATED"/>
    <property type="match status" value="1"/>
</dbReference>
<dbReference type="SUPFAM" id="SSF53335">
    <property type="entry name" value="S-adenosyl-L-methionine-dependent methyltransferases"/>
    <property type="match status" value="1"/>
</dbReference>
<keyword evidence="2" id="KW-0489">Methyltransferase</keyword>
<protein>
    <submittedName>
        <fullName evidence="2">Methyltransferase domain-containing protein</fullName>
    </submittedName>
</protein>
<dbReference type="InterPro" id="IPR029063">
    <property type="entry name" value="SAM-dependent_MTases_sf"/>
</dbReference>
<accession>A0ABU2RW65</accession>
<organism evidence="2 3">
    <name type="scientific">Streptomyces salyersiae</name>
    <dbReference type="NCBI Taxonomy" id="3075530"/>
    <lineage>
        <taxon>Bacteria</taxon>
        <taxon>Bacillati</taxon>
        <taxon>Actinomycetota</taxon>
        <taxon>Actinomycetes</taxon>
        <taxon>Kitasatosporales</taxon>
        <taxon>Streptomycetaceae</taxon>
        <taxon>Streptomyces</taxon>
    </lineage>
</organism>